<comment type="caution">
    <text evidence="2">The sequence shown here is derived from an EMBL/GenBank/DDBJ whole genome shotgun (WGS) entry which is preliminary data.</text>
</comment>
<reference evidence="3" key="1">
    <citation type="journal article" date="2019" name="Int. J. Syst. Evol. Microbiol.">
        <title>The Global Catalogue of Microorganisms (GCM) 10K type strain sequencing project: providing services to taxonomists for standard genome sequencing and annotation.</title>
        <authorList>
            <consortium name="The Broad Institute Genomics Platform"/>
            <consortium name="The Broad Institute Genome Sequencing Center for Infectious Disease"/>
            <person name="Wu L."/>
            <person name="Ma J."/>
        </authorList>
    </citation>
    <scope>NUCLEOTIDE SEQUENCE [LARGE SCALE GENOMIC DNA]</scope>
    <source>
        <strain evidence="3">KACC 12597</strain>
    </source>
</reference>
<dbReference type="RefSeq" id="WP_386029027.1">
    <property type="nucleotide sequence ID" value="NZ_JBHUHX010000063.1"/>
</dbReference>
<evidence type="ECO:0000259" key="1">
    <source>
        <dbReference type="Pfam" id="PF01814"/>
    </source>
</evidence>
<protein>
    <submittedName>
        <fullName evidence="2">Hemerythrin domain-containing protein</fullName>
    </submittedName>
</protein>
<name>A0ABW4YEI1_9GAMM</name>
<keyword evidence="3" id="KW-1185">Reference proteome</keyword>
<dbReference type="PANTHER" id="PTHR39966">
    <property type="entry name" value="BLL2471 PROTEIN-RELATED"/>
    <property type="match status" value="1"/>
</dbReference>
<dbReference type="InterPro" id="IPR012312">
    <property type="entry name" value="Hemerythrin-like"/>
</dbReference>
<dbReference type="EMBL" id="JBHUHX010000063">
    <property type="protein sequence ID" value="MFD2114098.1"/>
    <property type="molecule type" value="Genomic_DNA"/>
</dbReference>
<organism evidence="2 3">
    <name type="scientific">Thiorhodococcus fuscus</name>
    <dbReference type="NCBI Taxonomy" id="527200"/>
    <lineage>
        <taxon>Bacteria</taxon>
        <taxon>Pseudomonadati</taxon>
        <taxon>Pseudomonadota</taxon>
        <taxon>Gammaproteobacteria</taxon>
        <taxon>Chromatiales</taxon>
        <taxon>Chromatiaceae</taxon>
        <taxon>Thiorhodococcus</taxon>
    </lineage>
</organism>
<dbReference type="Pfam" id="PF01814">
    <property type="entry name" value="Hemerythrin"/>
    <property type="match status" value="1"/>
</dbReference>
<dbReference type="PANTHER" id="PTHR39966:SF1">
    <property type="entry name" value="HEMERYTHRIN-LIKE DOMAIN-CONTAINING PROTEIN"/>
    <property type="match status" value="1"/>
</dbReference>
<dbReference type="Gene3D" id="1.20.120.520">
    <property type="entry name" value="nmb1532 protein domain like"/>
    <property type="match status" value="1"/>
</dbReference>
<evidence type="ECO:0000313" key="3">
    <source>
        <dbReference type="Proteomes" id="UP001597337"/>
    </source>
</evidence>
<sequence>MHAVMTNLAQDHARLTRVLDLLQGLLDRFHEGVEPDFELMQEMVEYIGTYADIVHHPTEDIIFRRVLEKGAGQHDVFDVLMRQHAGLSAVSKRFSKSLEGILNEEVLLREDVEANGRELVATMRAHLQLEDAEAFPIALQYLDDDDWVAIEAEAPVAEDPLFGTPDPVRFRALYRCLYEQAHSPESSE</sequence>
<dbReference type="Proteomes" id="UP001597337">
    <property type="component" value="Unassembled WGS sequence"/>
</dbReference>
<evidence type="ECO:0000313" key="2">
    <source>
        <dbReference type="EMBL" id="MFD2114098.1"/>
    </source>
</evidence>
<proteinExistence type="predicted"/>
<accession>A0ABW4YEI1</accession>
<gene>
    <name evidence="2" type="ORF">ACFSJC_19790</name>
</gene>
<feature type="domain" description="Hemerythrin-like" evidence="1">
    <location>
        <begin position="7"/>
        <end position="138"/>
    </location>
</feature>